<accession>A0ACB7SQQ6</accession>
<proteinExistence type="predicted"/>
<name>A0ACB7SQQ6_HYAAI</name>
<dbReference type="EMBL" id="CM023483">
    <property type="protein sequence ID" value="KAH6936254.1"/>
    <property type="molecule type" value="Genomic_DNA"/>
</dbReference>
<gene>
    <name evidence="1" type="ORF">HPB50_015184</name>
</gene>
<keyword evidence="2" id="KW-1185">Reference proteome</keyword>
<dbReference type="Proteomes" id="UP000821845">
    <property type="component" value="Chromosome 3"/>
</dbReference>
<protein>
    <submittedName>
        <fullName evidence="1">Uncharacterized protein</fullName>
    </submittedName>
</protein>
<sequence length="108" mass="11717">MLHTSIRLVQFCVAMAEAAGIFSACRPPPHPEQKKQRALSLPSLSALPTSLFYSVLFLPFEMRGPLRAGLSVAALTGRPPSSVCESRLFLRGVYTLSRVARDACTLIA</sequence>
<evidence type="ECO:0000313" key="1">
    <source>
        <dbReference type="EMBL" id="KAH6936254.1"/>
    </source>
</evidence>
<reference evidence="1" key="1">
    <citation type="submission" date="2020-05" db="EMBL/GenBank/DDBJ databases">
        <title>Large-scale comparative analyses of tick genomes elucidate their genetic diversity and vector capacities.</title>
        <authorList>
            <person name="Jia N."/>
            <person name="Wang J."/>
            <person name="Shi W."/>
            <person name="Du L."/>
            <person name="Sun Y."/>
            <person name="Zhan W."/>
            <person name="Jiang J."/>
            <person name="Wang Q."/>
            <person name="Zhang B."/>
            <person name="Ji P."/>
            <person name="Sakyi L.B."/>
            <person name="Cui X."/>
            <person name="Yuan T."/>
            <person name="Jiang B."/>
            <person name="Yang W."/>
            <person name="Lam T.T.-Y."/>
            <person name="Chang Q."/>
            <person name="Ding S."/>
            <person name="Wang X."/>
            <person name="Zhu J."/>
            <person name="Ruan X."/>
            <person name="Zhao L."/>
            <person name="Wei J."/>
            <person name="Que T."/>
            <person name="Du C."/>
            <person name="Cheng J."/>
            <person name="Dai P."/>
            <person name="Han X."/>
            <person name="Huang E."/>
            <person name="Gao Y."/>
            <person name="Liu J."/>
            <person name="Shao H."/>
            <person name="Ye R."/>
            <person name="Li L."/>
            <person name="Wei W."/>
            <person name="Wang X."/>
            <person name="Wang C."/>
            <person name="Yang T."/>
            <person name="Huo Q."/>
            <person name="Li W."/>
            <person name="Guo W."/>
            <person name="Chen H."/>
            <person name="Zhou L."/>
            <person name="Ni X."/>
            <person name="Tian J."/>
            <person name="Zhou Y."/>
            <person name="Sheng Y."/>
            <person name="Liu T."/>
            <person name="Pan Y."/>
            <person name="Xia L."/>
            <person name="Li J."/>
            <person name="Zhao F."/>
            <person name="Cao W."/>
        </authorList>
    </citation>
    <scope>NUCLEOTIDE SEQUENCE</scope>
    <source>
        <strain evidence="1">Hyas-2018</strain>
    </source>
</reference>
<organism evidence="1 2">
    <name type="scientific">Hyalomma asiaticum</name>
    <name type="common">Tick</name>
    <dbReference type="NCBI Taxonomy" id="266040"/>
    <lineage>
        <taxon>Eukaryota</taxon>
        <taxon>Metazoa</taxon>
        <taxon>Ecdysozoa</taxon>
        <taxon>Arthropoda</taxon>
        <taxon>Chelicerata</taxon>
        <taxon>Arachnida</taxon>
        <taxon>Acari</taxon>
        <taxon>Parasitiformes</taxon>
        <taxon>Ixodida</taxon>
        <taxon>Ixodoidea</taxon>
        <taxon>Ixodidae</taxon>
        <taxon>Hyalomminae</taxon>
        <taxon>Hyalomma</taxon>
    </lineage>
</organism>
<comment type="caution">
    <text evidence="1">The sequence shown here is derived from an EMBL/GenBank/DDBJ whole genome shotgun (WGS) entry which is preliminary data.</text>
</comment>
<evidence type="ECO:0000313" key="2">
    <source>
        <dbReference type="Proteomes" id="UP000821845"/>
    </source>
</evidence>